<comment type="catalytic activity">
    <reaction evidence="16">
        <text>L-arginyl-L-alpha-amino acid(out) = L-arginyl-L-alpha-amino acid(in)</text>
        <dbReference type="Rhea" id="RHEA:79371"/>
        <dbReference type="ChEBI" id="CHEBI:84315"/>
    </reaction>
</comment>
<feature type="transmembrane region" description="Helical" evidence="26">
    <location>
        <begin position="211"/>
        <end position="233"/>
    </location>
</feature>
<evidence type="ECO:0000256" key="20">
    <source>
        <dbReference type="ARBA" id="ARBA00044919"/>
    </source>
</evidence>
<evidence type="ECO:0000256" key="5">
    <source>
        <dbReference type="ARBA" id="ARBA00022692"/>
    </source>
</evidence>
<keyword evidence="5 26" id="KW-0812">Transmembrane</keyword>
<proteinExistence type="inferred from homology"/>
<feature type="transmembrane region" description="Helical" evidence="26">
    <location>
        <begin position="372"/>
        <end position="393"/>
    </location>
</feature>
<evidence type="ECO:0000256" key="6">
    <source>
        <dbReference type="ARBA" id="ARBA00022989"/>
    </source>
</evidence>
<feature type="transmembrane region" description="Helical" evidence="26">
    <location>
        <begin position="161"/>
        <end position="181"/>
    </location>
</feature>
<accession>A0ABU8ZPT3</accession>
<feature type="transmembrane region" description="Helical" evidence="26">
    <location>
        <begin position="245"/>
        <end position="265"/>
    </location>
</feature>
<evidence type="ECO:0000313" key="29">
    <source>
        <dbReference type="Proteomes" id="UP001373159"/>
    </source>
</evidence>
<comment type="catalytic activity">
    <reaction evidence="14">
        <text>L-alpha-aminoacyl-L-lysine(out) = L-alpha-aminoacyl-L-lysine(in)</text>
        <dbReference type="Rhea" id="RHEA:79383"/>
        <dbReference type="ChEBI" id="CHEBI:229966"/>
    </reaction>
</comment>
<comment type="catalytic activity">
    <reaction evidence="13">
        <text>L-lysyl-L-alpha-amino acid(out) = L-lysyl-L-alpha-amino acid(in)</text>
        <dbReference type="Rhea" id="RHEA:79387"/>
        <dbReference type="ChEBI" id="CHEBI:229965"/>
    </reaction>
</comment>
<comment type="catalytic activity">
    <reaction evidence="12">
        <text>L-alpha-aminoacyl-L-histidine(out) = L-alpha-aminoacyl-L-histidine(in)</text>
        <dbReference type="Rhea" id="RHEA:79375"/>
        <dbReference type="ChEBI" id="CHEBI:229967"/>
    </reaction>
</comment>
<comment type="function">
    <text evidence="24">Lysosomal dipeptide uniporter that selectively exports lysine, arginine or histidine-containing dipeptides with a net positive charge from the lysosome lumen into the cytosol. Could play a role in a specific type of protein O-glycosylation indirectly regulating macrophages migration and tissue invasion. Also essential for liver homeostasis.</text>
</comment>
<name>A0ABU8ZPT3_9BIFI</name>
<dbReference type="PROSITE" id="PS50850">
    <property type="entry name" value="MFS"/>
    <property type="match status" value="1"/>
</dbReference>
<evidence type="ECO:0000256" key="2">
    <source>
        <dbReference type="ARBA" id="ARBA00004651"/>
    </source>
</evidence>
<dbReference type="Proteomes" id="UP001373159">
    <property type="component" value="Unassembled WGS sequence"/>
</dbReference>
<protein>
    <recommendedName>
        <fullName evidence="22">Lysosomal dipeptide transporter MFSD1</fullName>
    </recommendedName>
    <alternativeName>
        <fullName evidence="23">Major facilitator superfamily domain-containing protein 1</fullName>
    </alternativeName>
</protein>
<evidence type="ECO:0000256" key="18">
    <source>
        <dbReference type="ARBA" id="ARBA00044903"/>
    </source>
</evidence>
<organism evidence="28 29">
    <name type="scientific">Bifidobacterium favimelis</name>
    <dbReference type="NCBI Taxonomy" id="3122979"/>
    <lineage>
        <taxon>Bacteria</taxon>
        <taxon>Bacillati</taxon>
        <taxon>Actinomycetota</taxon>
        <taxon>Actinomycetes</taxon>
        <taxon>Bifidobacteriales</taxon>
        <taxon>Bifidobacteriaceae</taxon>
        <taxon>Bifidobacterium</taxon>
    </lineage>
</organism>
<evidence type="ECO:0000256" key="25">
    <source>
        <dbReference type="ARBA" id="ARBA00046376"/>
    </source>
</evidence>
<dbReference type="PANTHER" id="PTHR23512">
    <property type="entry name" value="MAJOR FACILITATOR SUPERFAMILY DOMAIN-CONTAINING PROTEIN 1"/>
    <property type="match status" value="1"/>
</dbReference>
<keyword evidence="7 26" id="KW-0472">Membrane</keyword>
<dbReference type="InterPro" id="IPR036259">
    <property type="entry name" value="MFS_trans_sf"/>
</dbReference>
<feature type="transmembrane region" description="Helical" evidence="26">
    <location>
        <begin position="277"/>
        <end position="297"/>
    </location>
</feature>
<feature type="domain" description="Major facilitator superfamily (MFS) profile" evidence="27">
    <location>
        <begin position="13"/>
        <end position="398"/>
    </location>
</feature>
<dbReference type="EMBL" id="JBANBB010000001">
    <property type="protein sequence ID" value="MEK0306594.1"/>
    <property type="molecule type" value="Genomic_DNA"/>
</dbReference>
<comment type="catalytic activity">
    <reaction evidence="15">
        <text>L-aspartyl-L-lysine(out) = L-aspartyl-L-lysine(in)</text>
        <dbReference type="Rhea" id="RHEA:79411"/>
        <dbReference type="ChEBI" id="CHEBI:229953"/>
    </reaction>
</comment>
<evidence type="ECO:0000256" key="23">
    <source>
        <dbReference type="ARBA" id="ARBA00045018"/>
    </source>
</evidence>
<evidence type="ECO:0000256" key="15">
    <source>
        <dbReference type="ARBA" id="ARBA00044898"/>
    </source>
</evidence>
<evidence type="ECO:0000256" key="7">
    <source>
        <dbReference type="ARBA" id="ARBA00023136"/>
    </source>
</evidence>
<evidence type="ECO:0000256" key="8">
    <source>
        <dbReference type="ARBA" id="ARBA00023228"/>
    </source>
</evidence>
<dbReference type="InterPro" id="IPR020846">
    <property type="entry name" value="MFS_dom"/>
</dbReference>
<keyword evidence="8" id="KW-0458">Lysosome</keyword>
<evidence type="ECO:0000313" key="28">
    <source>
        <dbReference type="EMBL" id="MEK0306594.1"/>
    </source>
</evidence>
<sequence length="420" mass="44614">MNEKKQSNYRWVIAAVVCLIGILSNYMQYQISALAVYLMPMLHIEPSGFSMLLLMPMLTAVFLSIPMGTVGDRIGPKKVVLGGLAIAVIGAFVRTYGLNFPMQMLSMFLLGAGIASLNANLIKIFSVWFGNQTQIAMGLFYASAGVGVILAQMVAPRFSVFRSYLIAAIALTIASVLWAVLIRDTPKGVSLPPATESPMKYINVAARSRNVWLIALCYGFSMAASTAFAGFIPQTLINNNGFDKTSAGLVASAAALGSIAGSLIGPTISSRLSKWKTYLVCTILVGALLMTYFWAVVLMLKKAPAVGVLVCIMFISGTFGAMNGPIVQAMPYALPEIRGKYAGSAGGLISSVGLLCAYIIPVVISQISGKNYVLNLGLESLIFLLSALFVILIPELGPAGKIAQQIAKEDKEAAQPAKEA</sequence>
<comment type="subunit">
    <text evidence="25">Homodimer. Interacts with lysosomal protein GLMP (via lumenal domain); the interaction starts while both proteins are still in the endoplasmic reticulum and is required for stabilization of MFSD1 in lysosomes but has no direct effect on its targeting to lysosomes or transporter activity.</text>
</comment>
<comment type="catalytic activity">
    <reaction evidence="10">
        <text>L-histidyl-glycine(out) = L-histidyl-glycine(in)</text>
        <dbReference type="Rhea" id="RHEA:79395"/>
        <dbReference type="ChEBI" id="CHEBI:229957"/>
    </reaction>
</comment>
<comment type="catalytic activity">
    <reaction evidence="20">
        <text>L-alanyl-L-lysine(out) = L-alanyl-L-lysine(in)</text>
        <dbReference type="Rhea" id="RHEA:79415"/>
        <dbReference type="ChEBI" id="CHEBI:192470"/>
    </reaction>
</comment>
<evidence type="ECO:0000256" key="16">
    <source>
        <dbReference type="ARBA" id="ARBA00044899"/>
    </source>
</evidence>
<comment type="similarity">
    <text evidence="3">Belongs to the major facilitator superfamily.</text>
</comment>
<comment type="catalytic activity">
    <reaction evidence="11">
        <text>L-alpha-aminoacyl-L-arginine(out) = L-alpha-aminoacyl-L-arginine(in)</text>
        <dbReference type="Rhea" id="RHEA:79367"/>
        <dbReference type="ChEBI" id="CHEBI:229968"/>
    </reaction>
</comment>
<comment type="caution">
    <text evidence="28">The sequence shown here is derived from an EMBL/GenBank/DDBJ whole genome shotgun (WGS) entry which is preliminary data.</text>
</comment>
<feature type="transmembrane region" description="Helical" evidence="26">
    <location>
        <begin position="12"/>
        <end position="29"/>
    </location>
</feature>
<comment type="catalytic activity">
    <reaction evidence="21">
        <text>L-lysyl-glycine(out) = L-lysyl-glycine(in)</text>
        <dbReference type="Rhea" id="RHEA:79407"/>
        <dbReference type="ChEBI" id="CHEBI:191202"/>
    </reaction>
</comment>
<reference evidence="28 29" key="1">
    <citation type="submission" date="2024-02" db="EMBL/GenBank/DDBJ databases">
        <title>Bifidobacterium honeyensis sp. nov., isolated from the comb honey.</title>
        <authorList>
            <person name="Liu W."/>
            <person name="Li Y."/>
        </authorList>
    </citation>
    <scope>NUCLEOTIDE SEQUENCE [LARGE SCALE GENOMIC DNA]</scope>
    <source>
        <strain evidence="28 29">IMAU50988</strain>
    </source>
</reference>
<evidence type="ECO:0000256" key="19">
    <source>
        <dbReference type="ARBA" id="ARBA00044912"/>
    </source>
</evidence>
<dbReference type="InterPro" id="IPR052187">
    <property type="entry name" value="MFSD1"/>
</dbReference>
<evidence type="ECO:0000256" key="22">
    <source>
        <dbReference type="ARBA" id="ARBA00044985"/>
    </source>
</evidence>
<feature type="transmembrane region" description="Helical" evidence="26">
    <location>
        <begin position="341"/>
        <end position="360"/>
    </location>
</feature>
<evidence type="ECO:0000256" key="3">
    <source>
        <dbReference type="ARBA" id="ARBA00008335"/>
    </source>
</evidence>
<feature type="transmembrane region" description="Helical" evidence="26">
    <location>
        <begin position="49"/>
        <end position="67"/>
    </location>
</feature>
<dbReference type="Pfam" id="PF07690">
    <property type="entry name" value="MFS_1"/>
    <property type="match status" value="1"/>
</dbReference>
<dbReference type="Gene3D" id="1.20.1250.20">
    <property type="entry name" value="MFS general substrate transporter like domains"/>
    <property type="match status" value="2"/>
</dbReference>
<evidence type="ECO:0000256" key="21">
    <source>
        <dbReference type="ARBA" id="ARBA00044924"/>
    </source>
</evidence>
<evidence type="ECO:0000256" key="13">
    <source>
        <dbReference type="ARBA" id="ARBA00044891"/>
    </source>
</evidence>
<keyword evidence="29" id="KW-1185">Reference proteome</keyword>
<evidence type="ECO:0000256" key="4">
    <source>
        <dbReference type="ARBA" id="ARBA00022448"/>
    </source>
</evidence>
<evidence type="ECO:0000256" key="9">
    <source>
        <dbReference type="ARBA" id="ARBA00044876"/>
    </source>
</evidence>
<comment type="catalytic activity">
    <reaction evidence="19">
        <text>L-histidyl-L-alpha-amino acid(out) = L-histidyl-L-alpha-amino acid(in)</text>
        <dbReference type="Rhea" id="RHEA:79379"/>
        <dbReference type="ChEBI" id="CHEBI:229964"/>
    </reaction>
</comment>
<evidence type="ECO:0000256" key="10">
    <source>
        <dbReference type="ARBA" id="ARBA00044878"/>
    </source>
</evidence>
<dbReference type="SUPFAM" id="SSF103473">
    <property type="entry name" value="MFS general substrate transporter"/>
    <property type="match status" value="1"/>
</dbReference>
<feature type="transmembrane region" description="Helical" evidence="26">
    <location>
        <begin position="303"/>
        <end position="321"/>
    </location>
</feature>
<evidence type="ECO:0000256" key="11">
    <source>
        <dbReference type="ARBA" id="ARBA00044881"/>
    </source>
</evidence>
<evidence type="ECO:0000256" key="12">
    <source>
        <dbReference type="ARBA" id="ARBA00044884"/>
    </source>
</evidence>
<evidence type="ECO:0000256" key="26">
    <source>
        <dbReference type="SAM" id="Phobius"/>
    </source>
</evidence>
<evidence type="ECO:0000256" key="1">
    <source>
        <dbReference type="ARBA" id="ARBA00004155"/>
    </source>
</evidence>
<evidence type="ECO:0000259" key="27">
    <source>
        <dbReference type="PROSITE" id="PS50850"/>
    </source>
</evidence>
<feature type="transmembrane region" description="Helical" evidence="26">
    <location>
        <begin position="79"/>
        <end position="98"/>
    </location>
</feature>
<keyword evidence="6 26" id="KW-1133">Transmembrane helix</keyword>
<comment type="subcellular location">
    <subcellularLocation>
        <location evidence="2">Cell membrane</location>
        <topology evidence="2">Multi-pass membrane protein</topology>
    </subcellularLocation>
    <subcellularLocation>
        <location evidence="1">Lysosome membrane</location>
        <topology evidence="1">Multi-pass membrane protein</topology>
    </subcellularLocation>
</comment>
<dbReference type="RefSeq" id="WP_340469133.1">
    <property type="nucleotide sequence ID" value="NZ_JBANBB010000001.1"/>
</dbReference>
<dbReference type="InterPro" id="IPR011701">
    <property type="entry name" value="MFS"/>
</dbReference>
<comment type="catalytic activity">
    <reaction evidence="9">
        <text>L-lysyl-L-alanine(out) = L-lysyl-L-alanine(in)</text>
        <dbReference type="Rhea" id="RHEA:79399"/>
        <dbReference type="ChEBI" id="CHEBI:229954"/>
    </reaction>
</comment>
<evidence type="ECO:0000256" key="14">
    <source>
        <dbReference type="ARBA" id="ARBA00044893"/>
    </source>
</evidence>
<evidence type="ECO:0000256" key="24">
    <source>
        <dbReference type="ARBA" id="ARBA00045709"/>
    </source>
</evidence>
<keyword evidence="4" id="KW-0813">Transport</keyword>
<dbReference type="PANTHER" id="PTHR23512:SF3">
    <property type="entry name" value="MAJOR FACILITATOR SUPERFAMILY DOMAIN-CONTAINING PROTEIN 1"/>
    <property type="match status" value="1"/>
</dbReference>
<comment type="catalytic activity">
    <reaction evidence="18">
        <text>L-arginyl-glycine(out) = L-arginyl-glycine(in)</text>
        <dbReference type="Rhea" id="RHEA:79391"/>
        <dbReference type="ChEBI" id="CHEBI:229955"/>
    </reaction>
</comment>
<feature type="transmembrane region" description="Helical" evidence="26">
    <location>
        <begin position="104"/>
        <end position="122"/>
    </location>
</feature>
<evidence type="ECO:0000256" key="17">
    <source>
        <dbReference type="ARBA" id="ARBA00044900"/>
    </source>
</evidence>
<comment type="catalytic activity">
    <reaction evidence="17">
        <text>L-lysyl-L-lysine(out) = L-lysyl-L-lysine(in)</text>
        <dbReference type="Rhea" id="RHEA:79403"/>
        <dbReference type="ChEBI" id="CHEBI:229956"/>
    </reaction>
</comment>
<gene>
    <name evidence="28" type="ORF">V8P97_03810</name>
</gene>